<dbReference type="Gene3D" id="1.10.10.60">
    <property type="entry name" value="Homeodomain-like"/>
    <property type="match status" value="1"/>
</dbReference>
<feature type="region of interest" description="Disordered" evidence="1">
    <location>
        <begin position="102"/>
        <end position="132"/>
    </location>
</feature>
<dbReference type="EMBL" id="KB530910">
    <property type="protein sequence ID" value="EMP34859.1"/>
    <property type="molecule type" value="Genomic_DNA"/>
</dbReference>
<organism evidence="3 4">
    <name type="scientific">Chelonia mydas</name>
    <name type="common">Green sea-turtle</name>
    <name type="synonym">Chelonia agassizi</name>
    <dbReference type="NCBI Taxonomy" id="8469"/>
    <lineage>
        <taxon>Eukaryota</taxon>
        <taxon>Metazoa</taxon>
        <taxon>Chordata</taxon>
        <taxon>Craniata</taxon>
        <taxon>Vertebrata</taxon>
        <taxon>Euteleostomi</taxon>
        <taxon>Archelosauria</taxon>
        <taxon>Testudinata</taxon>
        <taxon>Testudines</taxon>
        <taxon>Cryptodira</taxon>
        <taxon>Durocryptodira</taxon>
        <taxon>Americhelydia</taxon>
        <taxon>Chelonioidea</taxon>
        <taxon>Cheloniidae</taxon>
        <taxon>Chelonia</taxon>
    </lineage>
</organism>
<reference evidence="4" key="1">
    <citation type="journal article" date="2013" name="Nat. Genet.">
        <title>The draft genomes of soft-shell turtle and green sea turtle yield insights into the development and evolution of the turtle-specific body plan.</title>
        <authorList>
            <person name="Wang Z."/>
            <person name="Pascual-Anaya J."/>
            <person name="Zadissa A."/>
            <person name="Li W."/>
            <person name="Niimura Y."/>
            <person name="Huang Z."/>
            <person name="Li C."/>
            <person name="White S."/>
            <person name="Xiong Z."/>
            <person name="Fang D."/>
            <person name="Wang B."/>
            <person name="Ming Y."/>
            <person name="Chen Y."/>
            <person name="Zheng Y."/>
            <person name="Kuraku S."/>
            <person name="Pignatelli M."/>
            <person name="Herrero J."/>
            <person name="Beal K."/>
            <person name="Nozawa M."/>
            <person name="Li Q."/>
            <person name="Wang J."/>
            <person name="Zhang H."/>
            <person name="Yu L."/>
            <person name="Shigenobu S."/>
            <person name="Wang J."/>
            <person name="Liu J."/>
            <person name="Flicek P."/>
            <person name="Searle S."/>
            <person name="Wang J."/>
            <person name="Kuratani S."/>
            <person name="Yin Y."/>
            <person name="Aken B."/>
            <person name="Zhang G."/>
            <person name="Irie N."/>
        </authorList>
    </citation>
    <scope>NUCLEOTIDE SEQUENCE [LARGE SCALE GENOMIC DNA]</scope>
</reference>
<dbReference type="PANTHER" id="PTHR47595:SF1">
    <property type="entry name" value="MYB_SANT-LIKE DNA-BINDING DOMAIN-CONTAINING PROTEIN"/>
    <property type="match status" value="1"/>
</dbReference>
<dbReference type="AlphaFoldDB" id="M7BCH3"/>
<name>M7BCH3_CHEMY</name>
<evidence type="ECO:0000259" key="2">
    <source>
        <dbReference type="Pfam" id="PF13837"/>
    </source>
</evidence>
<feature type="compositionally biased region" description="Polar residues" evidence="1">
    <location>
        <begin position="156"/>
        <end position="172"/>
    </location>
</feature>
<sequence>MVGHRSKCSPNWTSAELLHLISIWGEEAVPSQLRLSHRNWDTYRHISRGLCEKGYDQDTLQCREKIKEPRQGYHKAREAHHCSSASPNSCRFCKELDAILGGDPTSSAKSPVDTLERTTAAERGPNPEDELTDEEVELDEDMQLPAGSLDGAGSQELFSTPEVSSQSQQLFSGEQEAGDETPHVALRNTPRTPAECLCPLRKGPRHSKENMFPEVLQSSNAERRECKECWEAEWQDRKENHEFVKDVTERMIKGMEEQMQMLTSLMVLQMEQIQARPPLQHIQNSFPCPPTPPTHSFPPSGTSRFPLHSTHSDSFHYESWTYTQL</sequence>
<gene>
    <name evidence="3" type="ORF">UY3_07893</name>
</gene>
<proteinExistence type="predicted"/>
<dbReference type="Proteomes" id="UP000031443">
    <property type="component" value="Unassembled WGS sequence"/>
</dbReference>
<feature type="region of interest" description="Disordered" evidence="1">
    <location>
        <begin position="144"/>
        <end position="178"/>
    </location>
</feature>
<feature type="domain" description="Myb/SANT-like DNA-binding" evidence="2">
    <location>
        <begin position="10"/>
        <end position="99"/>
    </location>
</feature>
<dbReference type="Pfam" id="PF13837">
    <property type="entry name" value="Myb_DNA-bind_4"/>
    <property type="match status" value="1"/>
</dbReference>
<protein>
    <submittedName>
        <fullName evidence="3">Zinc finger and SCAN domain-containing protein 20</fullName>
    </submittedName>
</protein>
<evidence type="ECO:0000256" key="1">
    <source>
        <dbReference type="SAM" id="MobiDB-lite"/>
    </source>
</evidence>
<dbReference type="InterPro" id="IPR044822">
    <property type="entry name" value="Myb_DNA-bind_4"/>
</dbReference>
<evidence type="ECO:0000313" key="3">
    <source>
        <dbReference type="EMBL" id="EMP34859.1"/>
    </source>
</evidence>
<evidence type="ECO:0000313" key="4">
    <source>
        <dbReference type="Proteomes" id="UP000031443"/>
    </source>
</evidence>
<dbReference type="PANTHER" id="PTHR47595">
    <property type="entry name" value="HEAT SHOCK 70 KDA PROTEIN 14"/>
    <property type="match status" value="1"/>
</dbReference>
<keyword evidence="4" id="KW-1185">Reference proteome</keyword>
<accession>M7BCH3</accession>